<reference evidence="1" key="2">
    <citation type="submission" date="2022-01" db="EMBL/GenBank/DDBJ databases">
        <authorList>
            <person name="Yamashiro T."/>
            <person name="Shiraishi A."/>
            <person name="Satake H."/>
            <person name="Nakayama K."/>
        </authorList>
    </citation>
    <scope>NUCLEOTIDE SEQUENCE</scope>
</reference>
<name>A0ABQ5G4Q8_9ASTR</name>
<organism evidence="1 2">
    <name type="scientific">Tanacetum coccineum</name>
    <dbReference type="NCBI Taxonomy" id="301880"/>
    <lineage>
        <taxon>Eukaryota</taxon>
        <taxon>Viridiplantae</taxon>
        <taxon>Streptophyta</taxon>
        <taxon>Embryophyta</taxon>
        <taxon>Tracheophyta</taxon>
        <taxon>Spermatophyta</taxon>
        <taxon>Magnoliopsida</taxon>
        <taxon>eudicotyledons</taxon>
        <taxon>Gunneridae</taxon>
        <taxon>Pentapetalae</taxon>
        <taxon>asterids</taxon>
        <taxon>campanulids</taxon>
        <taxon>Asterales</taxon>
        <taxon>Asteraceae</taxon>
        <taxon>Asteroideae</taxon>
        <taxon>Anthemideae</taxon>
        <taxon>Anthemidinae</taxon>
        <taxon>Tanacetum</taxon>
    </lineage>
</organism>
<protein>
    <submittedName>
        <fullName evidence="1">Uncharacterized protein</fullName>
    </submittedName>
</protein>
<proteinExistence type="predicted"/>
<reference evidence="1" key="1">
    <citation type="journal article" date="2022" name="Int. J. Mol. Sci.">
        <title>Draft Genome of Tanacetum Coccineum: Genomic Comparison of Closely Related Tanacetum-Family Plants.</title>
        <authorList>
            <person name="Yamashiro T."/>
            <person name="Shiraishi A."/>
            <person name="Nakayama K."/>
            <person name="Satake H."/>
        </authorList>
    </citation>
    <scope>NUCLEOTIDE SEQUENCE</scope>
</reference>
<evidence type="ECO:0000313" key="2">
    <source>
        <dbReference type="Proteomes" id="UP001151760"/>
    </source>
</evidence>
<dbReference type="Proteomes" id="UP001151760">
    <property type="component" value="Unassembled WGS sequence"/>
</dbReference>
<comment type="caution">
    <text evidence="1">The sequence shown here is derived from an EMBL/GenBank/DDBJ whole genome shotgun (WGS) entry which is preliminary data.</text>
</comment>
<dbReference type="EMBL" id="BQNB010018074">
    <property type="protein sequence ID" value="GJT70409.1"/>
    <property type="molecule type" value="Genomic_DNA"/>
</dbReference>
<evidence type="ECO:0000313" key="1">
    <source>
        <dbReference type="EMBL" id="GJT70409.1"/>
    </source>
</evidence>
<sequence length="105" mass="11211">MAHPLIAQALAGGLKVYGACDDDHVREMRPPAPTPSASAYAIVPTLGRNFYLRGQRLLSLAQNRAPTSSRSAIDIGRSARMFTTRAVDEHSGQNIVDIGGGPLRI</sequence>
<gene>
    <name evidence="1" type="ORF">Tco_1029695</name>
</gene>
<accession>A0ABQ5G4Q8</accession>
<keyword evidence="2" id="KW-1185">Reference proteome</keyword>